<evidence type="ECO:0000313" key="3">
    <source>
        <dbReference type="Proteomes" id="UP000325081"/>
    </source>
</evidence>
<dbReference type="EMBL" id="BKCP01000114">
    <property type="protein sequence ID" value="GER25480.1"/>
    <property type="molecule type" value="Genomic_DNA"/>
</dbReference>
<dbReference type="OrthoDB" id="1751837at2759"/>
<evidence type="ECO:0000256" key="1">
    <source>
        <dbReference type="SAM" id="MobiDB-lite"/>
    </source>
</evidence>
<proteinExistence type="predicted"/>
<feature type="region of interest" description="Disordered" evidence="1">
    <location>
        <begin position="1"/>
        <end position="41"/>
    </location>
</feature>
<organism evidence="2 3">
    <name type="scientific">Striga asiatica</name>
    <name type="common">Asiatic witchweed</name>
    <name type="synonym">Buchnera asiatica</name>
    <dbReference type="NCBI Taxonomy" id="4170"/>
    <lineage>
        <taxon>Eukaryota</taxon>
        <taxon>Viridiplantae</taxon>
        <taxon>Streptophyta</taxon>
        <taxon>Embryophyta</taxon>
        <taxon>Tracheophyta</taxon>
        <taxon>Spermatophyta</taxon>
        <taxon>Magnoliopsida</taxon>
        <taxon>eudicotyledons</taxon>
        <taxon>Gunneridae</taxon>
        <taxon>Pentapetalae</taxon>
        <taxon>asterids</taxon>
        <taxon>lamiids</taxon>
        <taxon>Lamiales</taxon>
        <taxon>Orobanchaceae</taxon>
        <taxon>Buchnereae</taxon>
        <taxon>Striga</taxon>
    </lineage>
</organism>
<dbReference type="AlphaFoldDB" id="A0A5A7NYD6"/>
<evidence type="ECO:0000313" key="2">
    <source>
        <dbReference type="EMBL" id="GER25480.1"/>
    </source>
</evidence>
<gene>
    <name evidence="2" type="ORF">STAS_01061</name>
</gene>
<feature type="region of interest" description="Disordered" evidence="1">
    <location>
        <begin position="56"/>
        <end position="115"/>
    </location>
</feature>
<feature type="compositionally biased region" description="Basic and acidic residues" evidence="1">
    <location>
        <begin position="72"/>
        <end position="84"/>
    </location>
</feature>
<comment type="caution">
    <text evidence="2">The sequence shown here is derived from an EMBL/GenBank/DDBJ whole genome shotgun (WGS) entry which is preliminary data.</text>
</comment>
<keyword evidence="3" id="KW-1185">Reference proteome</keyword>
<protein>
    <submittedName>
        <fullName evidence="2">Patellin-3</fullName>
    </submittedName>
</protein>
<dbReference type="Proteomes" id="UP000325081">
    <property type="component" value="Unassembled WGS sequence"/>
</dbReference>
<feature type="compositionally biased region" description="Basic and acidic residues" evidence="1">
    <location>
        <begin position="93"/>
        <end position="107"/>
    </location>
</feature>
<name>A0A5A7NYD6_STRAF</name>
<sequence length="115" mass="12908">MEKSAEEDKDEDGASKEVKISESVPFKKETNKANELIDPKKKALDEFKVLIQEALSKHEFSAPLPPPAATLQEEKKEKPKAEEKREEEEESKTEEKKDDGPKTESCREAPLVAVG</sequence>
<accession>A0A5A7NYD6</accession>
<reference evidence="3" key="1">
    <citation type="journal article" date="2019" name="Curr. Biol.">
        <title>Genome Sequence of Striga asiatica Provides Insight into the Evolution of Plant Parasitism.</title>
        <authorList>
            <person name="Yoshida S."/>
            <person name="Kim S."/>
            <person name="Wafula E.K."/>
            <person name="Tanskanen J."/>
            <person name="Kim Y.M."/>
            <person name="Honaas L."/>
            <person name="Yang Z."/>
            <person name="Spallek T."/>
            <person name="Conn C.E."/>
            <person name="Ichihashi Y."/>
            <person name="Cheong K."/>
            <person name="Cui S."/>
            <person name="Der J.P."/>
            <person name="Gundlach H."/>
            <person name="Jiao Y."/>
            <person name="Hori C."/>
            <person name="Ishida J.K."/>
            <person name="Kasahara H."/>
            <person name="Kiba T."/>
            <person name="Kim M.S."/>
            <person name="Koo N."/>
            <person name="Laohavisit A."/>
            <person name="Lee Y.H."/>
            <person name="Lumba S."/>
            <person name="McCourt P."/>
            <person name="Mortimer J.C."/>
            <person name="Mutuku J.M."/>
            <person name="Nomura T."/>
            <person name="Sasaki-Sekimoto Y."/>
            <person name="Seto Y."/>
            <person name="Wang Y."/>
            <person name="Wakatake T."/>
            <person name="Sakakibara H."/>
            <person name="Demura T."/>
            <person name="Yamaguchi S."/>
            <person name="Yoneyama K."/>
            <person name="Manabe R.I."/>
            <person name="Nelson D.C."/>
            <person name="Schulman A.H."/>
            <person name="Timko M.P."/>
            <person name="dePamphilis C.W."/>
            <person name="Choi D."/>
            <person name="Shirasu K."/>
        </authorList>
    </citation>
    <scope>NUCLEOTIDE SEQUENCE [LARGE SCALE GENOMIC DNA]</scope>
    <source>
        <strain evidence="3">cv. UVA1</strain>
    </source>
</reference>